<protein>
    <submittedName>
        <fullName evidence="1">Uncharacterized protein</fullName>
    </submittedName>
</protein>
<accession>A0AAD9JN37</accession>
<evidence type="ECO:0000313" key="2">
    <source>
        <dbReference type="Proteomes" id="UP001208570"/>
    </source>
</evidence>
<name>A0AAD9JN37_9ANNE</name>
<comment type="caution">
    <text evidence="1">The sequence shown here is derived from an EMBL/GenBank/DDBJ whole genome shotgun (WGS) entry which is preliminary data.</text>
</comment>
<proteinExistence type="predicted"/>
<dbReference type="AlphaFoldDB" id="A0AAD9JN37"/>
<evidence type="ECO:0000313" key="1">
    <source>
        <dbReference type="EMBL" id="KAK2156289.1"/>
    </source>
</evidence>
<feature type="non-terminal residue" evidence="1">
    <location>
        <position position="1"/>
    </location>
</feature>
<sequence>KGYFANQRRPITTYNTSSPLQNWYQKSTVPGLNSTPPHQQTAIHPAPSPTILGFYQELCEYPP</sequence>
<gene>
    <name evidence="1" type="ORF">LSH36_217g05050</name>
</gene>
<dbReference type="EMBL" id="JAODUP010000217">
    <property type="protein sequence ID" value="KAK2156289.1"/>
    <property type="molecule type" value="Genomic_DNA"/>
</dbReference>
<keyword evidence="2" id="KW-1185">Reference proteome</keyword>
<dbReference type="Proteomes" id="UP001208570">
    <property type="component" value="Unassembled WGS sequence"/>
</dbReference>
<reference evidence="1" key="1">
    <citation type="journal article" date="2023" name="Mol. Biol. Evol.">
        <title>Third-Generation Sequencing Reveals the Adaptive Role of the Epigenome in Three Deep-Sea Polychaetes.</title>
        <authorList>
            <person name="Perez M."/>
            <person name="Aroh O."/>
            <person name="Sun Y."/>
            <person name="Lan Y."/>
            <person name="Juniper S.K."/>
            <person name="Young C.R."/>
            <person name="Angers B."/>
            <person name="Qian P.Y."/>
        </authorList>
    </citation>
    <scope>NUCLEOTIDE SEQUENCE</scope>
    <source>
        <strain evidence="1">P08H-3</strain>
    </source>
</reference>
<organism evidence="1 2">
    <name type="scientific">Paralvinella palmiformis</name>
    <dbReference type="NCBI Taxonomy" id="53620"/>
    <lineage>
        <taxon>Eukaryota</taxon>
        <taxon>Metazoa</taxon>
        <taxon>Spiralia</taxon>
        <taxon>Lophotrochozoa</taxon>
        <taxon>Annelida</taxon>
        <taxon>Polychaeta</taxon>
        <taxon>Sedentaria</taxon>
        <taxon>Canalipalpata</taxon>
        <taxon>Terebellida</taxon>
        <taxon>Terebelliformia</taxon>
        <taxon>Alvinellidae</taxon>
        <taxon>Paralvinella</taxon>
    </lineage>
</organism>